<keyword evidence="4 10" id="KW-0378">Hydrolase</keyword>
<comment type="subunit">
    <text evidence="10">Heterotrimer of RecB, RecC and RecD. All subunits contribute to DNA-binding.</text>
</comment>
<evidence type="ECO:0000256" key="5">
    <source>
        <dbReference type="ARBA" id="ARBA00022806"/>
    </source>
</evidence>
<protein>
    <recommendedName>
        <fullName evidence="10">RecBCD enzyme subunit RecC</fullName>
    </recommendedName>
    <alternativeName>
        <fullName evidence="10">Exonuclease V subunit RecC</fullName>
        <shortName evidence="10">ExoV subunit RecC</shortName>
    </alternativeName>
    <alternativeName>
        <fullName evidence="10">Helicase/nuclease RecBCD subunit RecC</fullName>
    </alternativeName>
</protein>
<dbReference type="GO" id="GO:0003678">
    <property type="term" value="F:DNA helicase activity"/>
    <property type="evidence" value="ECO:0007669"/>
    <property type="project" value="UniProtKB-UniRule"/>
</dbReference>
<dbReference type="GO" id="GO:0005524">
    <property type="term" value="F:ATP binding"/>
    <property type="evidence" value="ECO:0007669"/>
    <property type="project" value="UniProtKB-UniRule"/>
</dbReference>
<dbReference type="Gene3D" id="1.10.10.990">
    <property type="match status" value="1"/>
</dbReference>
<dbReference type="PANTHER" id="PTHR30591">
    <property type="entry name" value="RECBCD ENZYME SUBUNIT RECC"/>
    <property type="match status" value="1"/>
</dbReference>
<dbReference type="InterPro" id="IPR013986">
    <property type="entry name" value="DExx_box_DNA_helicase_dom_sf"/>
</dbReference>
<sequence>MFHLHRAERTDALADALADVLITPLPDPMSAEIVSVPAAGVERWLQQRLATRLGAAGRADGVAANLDFLSPAELTDTALGDALSADGPGGPGHRRGRSRAGEPWRPAAMTWPVLRVLDEMIDDPRLAILARHVGADGRPDPDEHRRGRRYATARQIAQLFDGYGRQRPAMLGDWARGGDSDGVGEPVPADLAWQPDFWRAVRREIGAPHPAESLAESCAVLRAEPGATDLPERLSVFGPTRVTESLRQVLGALAVHRDVHVFVPHPSPALWDALTTSVSADAGPRRADHRPPVLRHPVLAGLSRDVQELQRRVAPMADRVTHHVPEPGPVHETLLTAVQSGIRDDHLADGILPPDDSVEIHSCHGPERQVEVLRDRLLHLFAADPTLQPRDVLVMCPDVETFAPLIRGAFGQPGLGHPAFELRVRLADRGLRHTNPILDVVAAVVEMGAGRVTAGAVLDLLGRPPVRQRFDMTDDDLEIIREWLVGSNIRWAIDDSQRSRFGLSGFGQGTFAAGLDRIMLGAVAEESDGEWLDTALPLAGVESTEIDLAGRFAEFIARLSATLEAVAGAHPPDLWVDIVVGAIDALARPDRDEEWQRAQAIRSISAVFDDAHTDDREVAAPLLRLGDIRDLVAGLVAAVPTRANFRTGELTVCSMVPMRSVPHRVIVLLGVDADAFPRTLRVDGDDILGRAPLIGERNPRDEDRQLFLDAICAAQEHLLVFYSGADPVSGRRIPPAVVVSELGDAVRALTGGDERSCTIVHTLHGFDELNFRAGAVPGVAGPFSFDTALLAGARALGTDPARAPFIAEVRVPAVGDDVDLDSLITFLTNPIEGFVRQRLGTRVPDEERPHPDQLDVALAPLDRWGIGDRFLSRMLGGADLASCQAAELRRGTLPPFAFGTRELQTISVDVEAVFAAVAPARSGRPVTSDVVVPLPDGRRLSGTVGDIFAGTMVTATYSKLRAKQRLVAWVRLLAIAAARQAGDRGLPDVRAALVVGRGRRSGVARSLFAVPDDPAAVLAALIAIRDVGLQRVLPLPLDPAAEFADHHQRTGRADRALPAARKAFGGDFGAGRDRHVRLAYAGDVTATTDFDALLAESIPADGRWCGIDLPGEPGDAVFTGLARLVWEPLIEFETRT</sequence>
<keyword evidence="3 10" id="KW-0227">DNA damage</keyword>
<keyword evidence="8 10" id="KW-0238">DNA-binding</keyword>
<evidence type="ECO:0000256" key="4">
    <source>
        <dbReference type="ARBA" id="ARBA00022801"/>
    </source>
</evidence>
<name>A0A3G8JHX8_9ACTN</name>
<dbReference type="Proteomes" id="UP000271469">
    <property type="component" value="Chromosome"/>
</dbReference>
<dbReference type="Gene3D" id="1.10.10.160">
    <property type="match status" value="1"/>
</dbReference>
<organism evidence="13 14">
    <name type="scientific">Gordonia insulae</name>
    <dbReference type="NCBI Taxonomy" id="2420509"/>
    <lineage>
        <taxon>Bacteria</taxon>
        <taxon>Bacillati</taxon>
        <taxon>Actinomycetota</taxon>
        <taxon>Actinomycetes</taxon>
        <taxon>Mycobacteriales</taxon>
        <taxon>Gordoniaceae</taxon>
        <taxon>Gordonia</taxon>
    </lineage>
</organism>
<evidence type="ECO:0000256" key="6">
    <source>
        <dbReference type="ARBA" id="ARBA00022839"/>
    </source>
</evidence>
<dbReference type="EMBL" id="CP033972">
    <property type="protein sequence ID" value="AZG44644.1"/>
    <property type="molecule type" value="Genomic_DNA"/>
</dbReference>
<proteinExistence type="inferred from homology"/>
<keyword evidence="6 10" id="KW-0269">Exonuclease</keyword>
<dbReference type="PANTHER" id="PTHR30591:SF1">
    <property type="entry name" value="RECBCD ENZYME SUBUNIT RECC"/>
    <property type="match status" value="1"/>
</dbReference>
<evidence type="ECO:0000256" key="9">
    <source>
        <dbReference type="ARBA" id="ARBA00023204"/>
    </source>
</evidence>
<dbReference type="AlphaFoldDB" id="A0A3G8JHX8"/>
<dbReference type="Gene3D" id="3.40.50.300">
    <property type="entry name" value="P-loop containing nucleotide triphosphate hydrolases"/>
    <property type="match status" value="2"/>
</dbReference>
<dbReference type="NCBIfam" id="TIGR01450">
    <property type="entry name" value="recC"/>
    <property type="match status" value="1"/>
</dbReference>
<comment type="miscellaneous">
    <text evidence="10">In the RecBCD complex, RecB has a slow 3'-5' helicase, an exonuclease activity and loads RecA onto ssDNA, RecD has a fast 5'-3' helicase activity, while RecC stimulates the ATPase and processivity of the RecB helicase and contributes to recognition of the Chi site.</text>
</comment>
<dbReference type="GO" id="GO:0000724">
    <property type="term" value="P:double-strand break repair via homologous recombination"/>
    <property type="evidence" value="ECO:0007669"/>
    <property type="project" value="UniProtKB-UniRule"/>
</dbReference>
<evidence type="ECO:0000256" key="11">
    <source>
        <dbReference type="SAM" id="MobiDB-lite"/>
    </source>
</evidence>
<evidence type="ECO:0000313" key="13">
    <source>
        <dbReference type="EMBL" id="AZG44644.1"/>
    </source>
</evidence>
<gene>
    <name evidence="10 13" type="primary">recC</name>
    <name evidence="13" type="ORF">D7316_01230</name>
</gene>
<dbReference type="InterPro" id="IPR041500">
    <property type="entry name" value="RecC_C"/>
</dbReference>
<evidence type="ECO:0000256" key="10">
    <source>
        <dbReference type="HAMAP-Rule" id="MF_01486"/>
    </source>
</evidence>
<dbReference type="KEGG" id="gom:D7316_01230"/>
<keyword evidence="1 10" id="KW-0540">Nuclease</keyword>
<evidence type="ECO:0000259" key="12">
    <source>
        <dbReference type="Pfam" id="PF17946"/>
    </source>
</evidence>
<keyword evidence="5 10" id="KW-0347">Helicase</keyword>
<dbReference type="Gene3D" id="3.40.50.10930">
    <property type="match status" value="1"/>
</dbReference>
<keyword evidence="14" id="KW-1185">Reference proteome</keyword>
<dbReference type="GO" id="GO:0003677">
    <property type="term" value="F:DNA binding"/>
    <property type="evidence" value="ECO:0007669"/>
    <property type="project" value="UniProtKB-UniRule"/>
</dbReference>
<dbReference type="RefSeq" id="WP_124707472.1">
    <property type="nucleotide sequence ID" value="NZ_CP033972.1"/>
</dbReference>
<reference evidence="13 14" key="1">
    <citation type="submission" date="2018-11" db="EMBL/GenBank/DDBJ databases">
        <title>Gordonia insulae sp. nov., isolated from an island soil.</title>
        <authorList>
            <person name="Kim Y.S."/>
            <person name="Kim S.B."/>
        </authorList>
    </citation>
    <scope>NUCLEOTIDE SEQUENCE [LARGE SCALE GENOMIC DNA]</scope>
    <source>
        <strain evidence="13 14">MMS17-SY073</strain>
    </source>
</reference>
<accession>A0A3G8JHX8</accession>
<dbReference type="PIRSF" id="PIRSF000980">
    <property type="entry name" value="RecC"/>
    <property type="match status" value="1"/>
</dbReference>
<evidence type="ECO:0000313" key="14">
    <source>
        <dbReference type="Proteomes" id="UP000271469"/>
    </source>
</evidence>
<evidence type="ECO:0000256" key="7">
    <source>
        <dbReference type="ARBA" id="ARBA00022840"/>
    </source>
</evidence>
<dbReference type="SUPFAM" id="SSF52540">
    <property type="entry name" value="P-loop containing nucleoside triphosphate hydrolases"/>
    <property type="match status" value="2"/>
</dbReference>
<dbReference type="InterPro" id="IPR011335">
    <property type="entry name" value="Restrct_endonuc-II-like"/>
</dbReference>
<keyword evidence="9 10" id="KW-0234">DNA repair</keyword>
<feature type="region of interest" description="Disordered" evidence="11">
    <location>
        <begin position="80"/>
        <end position="103"/>
    </location>
</feature>
<evidence type="ECO:0000256" key="2">
    <source>
        <dbReference type="ARBA" id="ARBA00022741"/>
    </source>
</evidence>
<dbReference type="OrthoDB" id="9762834at2"/>
<evidence type="ECO:0000256" key="1">
    <source>
        <dbReference type="ARBA" id="ARBA00022722"/>
    </source>
</evidence>
<feature type="domain" description="RecC C-terminal" evidence="12">
    <location>
        <begin position="816"/>
        <end position="1046"/>
    </location>
</feature>
<dbReference type="Pfam" id="PF17946">
    <property type="entry name" value="RecC_C"/>
    <property type="match status" value="1"/>
</dbReference>
<dbReference type="Pfam" id="PF04257">
    <property type="entry name" value="Exonuc_V_gamma"/>
    <property type="match status" value="1"/>
</dbReference>
<dbReference type="InterPro" id="IPR027417">
    <property type="entry name" value="P-loop_NTPase"/>
</dbReference>
<comment type="similarity">
    <text evidence="10">Belongs to the RecC family.</text>
</comment>
<dbReference type="HAMAP" id="MF_01486">
    <property type="entry name" value="RecC"/>
    <property type="match status" value="1"/>
</dbReference>
<dbReference type="SUPFAM" id="SSF52980">
    <property type="entry name" value="Restriction endonuclease-like"/>
    <property type="match status" value="1"/>
</dbReference>
<comment type="function">
    <text evidence="10">A helicase/nuclease that prepares dsDNA breaks (DSB) for recombinational DNA repair. Binds to DSBs and unwinds DNA via a highly rapid and processive ATP-dependent bidirectional helicase activity. Unwinds dsDNA until it encounters a Chi (crossover hotspot instigator) sequence from the 3' direction. Cuts ssDNA a few nucleotides 3' to the Chi site. The properties and activities of the enzyme are changed at Chi. The Chi-altered holoenzyme produces a long 3'-ssDNA overhang and facilitates RecA-binding to the ssDNA for homologous DNA recombination and repair. Holoenzyme degrades any linearized DNA that is unable to undergo homologous recombination. In the holoenzyme this subunit recognizes the wild-type Chi sequence, and when added to isolated RecB increases its ATP-dependent helicase processivity.</text>
</comment>
<keyword evidence="7 10" id="KW-0067">ATP-binding</keyword>
<evidence type="ECO:0000256" key="3">
    <source>
        <dbReference type="ARBA" id="ARBA00022763"/>
    </source>
</evidence>
<dbReference type="InterPro" id="IPR006697">
    <property type="entry name" value="RecC"/>
</dbReference>
<dbReference type="GO" id="GO:0009338">
    <property type="term" value="C:exodeoxyribonuclease V complex"/>
    <property type="evidence" value="ECO:0007669"/>
    <property type="project" value="InterPro"/>
</dbReference>
<keyword evidence="2 10" id="KW-0547">Nucleotide-binding</keyword>
<dbReference type="GO" id="GO:0008854">
    <property type="term" value="F:exodeoxyribonuclease V activity"/>
    <property type="evidence" value="ECO:0007669"/>
    <property type="project" value="InterPro"/>
</dbReference>
<evidence type="ECO:0000256" key="8">
    <source>
        <dbReference type="ARBA" id="ARBA00023125"/>
    </source>
</evidence>